<dbReference type="AlphaFoldDB" id="A0A6L2PBY9"/>
<dbReference type="PANTHER" id="PTHR11662">
    <property type="entry name" value="SOLUTE CARRIER FAMILY 17"/>
    <property type="match status" value="1"/>
</dbReference>
<organism evidence="5 6">
    <name type="scientific">Coptotermes formosanus</name>
    <name type="common">Formosan subterranean termite</name>
    <dbReference type="NCBI Taxonomy" id="36987"/>
    <lineage>
        <taxon>Eukaryota</taxon>
        <taxon>Metazoa</taxon>
        <taxon>Ecdysozoa</taxon>
        <taxon>Arthropoda</taxon>
        <taxon>Hexapoda</taxon>
        <taxon>Insecta</taxon>
        <taxon>Pterygota</taxon>
        <taxon>Neoptera</taxon>
        <taxon>Polyneoptera</taxon>
        <taxon>Dictyoptera</taxon>
        <taxon>Blattodea</taxon>
        <taxon>Blattoidea</taxon>
        <taxon>Termitoidae</taxon>
        <taxon>Rhinotermitidae</taxon>
        <taxon>Coptotermes</taxon>
    </lineage>
</organism>
<evidence type="ECO:0000256" key="1">
    <source>
        <dbReference type="ARBA" id="ARBA00004141"/>
    </source>
</evidence>
<protein>
    <submittedName>
        <fullName evidence="5">Uncharacterized protein</fullName>
    </submittedName>
</protein>
<comment type="subcellular location">
    <subcellularLocation>
        <location evidence="1">Membrane</location>
        <topology evidence="1">Multi-pass membrane protein</topology>
    </subcellularLocation>
</comment>
<accession>A0A6L2PBY9</accession>
<comment type="caution">
    <text evidence="5">The sequence shown here is derived from an EMBL/GenBank/DDBJ whole genome shotgun (WGS) entry which is preliminary data.</text>
</comment>
<evidence type="ECO:0000313" key="6">
    <source>
        <dbReference type="Proteomes" id="UP000502823"/>
    </source>
</evidence>
<dbReference type="InterPro" id="IPR036259">
    <property type="entry name" value="MFS_trans_sf"/>
</dbReference>
<keyword evidence="6" id="KW-1185">Reference proteome</keyword>
<dbReference type="InterPro" id="IPR050382">
    <property type="entry name" value="MFS_Na/Anion_cotransporter"/>
</dbReference>
<proteinExistence type="predicted"/>
<dbReference type="GO" id="GO:0015867">
    <property type="term" value="P:ATP transport"/>
    <property type="evidence" value="ECO:0007669"/>
    <property type="project" value="TreeGrafter"/>
</dbReference>
<keyword evidence="3" id="KW-1133">Transmembrane helix</keyword>
<keyword evidence="2" id="KW-0812">Transmembrane</keyword>
<dbReference type="EMBL" id="BLKM01000193">
    <property type="protein sequence ID" value="GFG30043.1"/>
    <property type="molecule type" value="Genomic_DNA"/>
</dbReference>
<evidence type="ECO:0000256" key="4">
    <source>
        <dbReference type="ARBA" id="ARBA00023136"/>
    </source>
</evidence>
<evidence type="ECO:0000256" key="2">
    <source>
        <dbReference type="ARBA" id="ARBA00022692"/>
    </source>
</evidence>
<dbReference type="GO" id="GO:0016020">
    <property type="term" value="C:membrane"/>
    <property type="evidence" value="ECO:0007669"/>
    <property type="project" value="UniProtKB-SubCell"/>
</dbReference>
<dbReference type="OrthoDB" id="2985014at2759"/>
<keyword evidence="4" id="KW-0472">Membrane</keyword>
<reference evidence="6" key="1">
    <citation type="submission" date="2020-01" db="EMBL/GenBank/DDBJ databases">
        <title>Draft genome sequence of the Termite Coptotermes fromosanus.</title>
        <authorList>
            <person name="Itakura S."/>
            <person name="Yosikawa Y."/>
            <person name="Umezawa K."/>
        </authorList>
    </citation>
    <scope>NUCLEOTIDE SEQUENCE [LARGE SCALE GENOMIC DNA]</scope>
</reference>
<dbReference type="InParanoid" id="A0A6L2PBY9"/>
<evidence type="ECO:0000313" key="5">
    <source>
        <dbReference type="EMBL" id="GFG30043.1"/>
    </source>
</evidence>
<dbReference type="Proteomes" id="UP000502823">
    <property type="component" value="Unassembled WGS sequence"/>
</dbReference>
<dbReference type="PANTHER" id="PTHR11662:SF279">
    <property type="entry name" value="VOLTAGE-GATED PURINE NUCLEOTIDE UNIPORTER SLC17A9"/>
    <property type="match status" value="1"/>
</dbReference>
<dbReference type="SUPFAM" id="SSF103473">
    <property type="entry name" value="MFS general substrate transporter"/>
    <property type="match status" value="1"/>
</dbReference>
<name>A0A6L2PBY9_COPFO</name>
<sequence length="157" mass="17049">MVPWLFCIPSTFLGKWLSENLITQGHSVTTTRKIIEVICLGSQALGLLLIAQITDYYWALLCMTLAIAATGFHNNAILVNPQDLAPEHSGSVFGLMNTVGAVPGTGSTQTLKIRKQVRLADNEVSVSGVIPLSKSATKFRFRFHGCLPGRLHLGDDK</sequence>
<evidence type="ECO:0000256" key="3">
    <source>
        <dbReference type="ARBA" id="ARBA00022989"/>
    </source>
</evidence>
<gene>
    <name evidence="5" type="ORF">Cfor_12341</name>
</gene>